<dbReference type="AlphaFoldDB" id="S5MXU2"/>
<keyword evidence="1" id="KW-0812">Transmembrane</keyword>
<evidence type="ECO:0000313" key="3">
    <source>
        <dbReference type="Proteomes" id="UP000015042"/>
    </source>
</evidence>
<feature type="transmembrane region" description="Helical" evidence="1">
    <location>
        <begin position="12"/>
        <end position="32"/>
    </location>
</feature>
<gene>
    <name evidence="2" type="ORF">A464_2328</name>
</gene>
<evidence type="ECO:0000256" key="1">
    <source>
        <dbReference type="SAM" id="Phobius"/>
    </source>
</evidence>
<organism evidence="2 3">
    <name type="scientific">Salmonella bongori N268-08</name>
    <dbReference type="NCBI Taxonomy" id="1197719"/>
    <lineage>
        <taxon>Bacteria</taxon>
        <taxon>Pseudomonadati</taxon>
        <taxon>Pseudomonadota</taxon>
        <taxon>Gammaproteobacteria</taxon>
        <taxon>Enterobacterales</taxon>
        <taxon>Enterobacteriaceae</taxon>
        <taxon>Salmonella</taxon>
    </lineage>
</organism>
<protein>
    <submittedName>
        <fullName evidence="2">Uncharacterized protein</fullName>
    </submittedName>
</protein>
<reference evidence="2 3" key="1">
    <citation type="submission" date="2013-07" db="EMBL/GenBank/DDBJ databases">
        <title>Genome sequence of Salmonella bongori N268-08 - a rare clinical isolate.</title>
        <authorList>
            <person name="Marti R."/>
            <person name="Hagens S."/>
            <person name="Loessner M.J."/>
            <person name="Klumpp J."/>
        </authorList>
    </citation>
    <scope>NUCLEOTIDE SEQUENCE [LARGE SCALE GENOMIC DNA]</scope>
    <source>
        <strain evidence="2 3">N268-08</strain>
    </source>
</reference>
<dbReference type="KEGG" id="sbz:A464_2328"/>
<dbReference type="EMBL" id="CP006608">
    <property type="protein sequence ID" value="AGR59513.1"/>
    <property type="molecule type" value="Genomic_DNA"/>
</dbReference>
<dbReference type="HOGENOM" id="CLU_3221847_0_0_6"/>
<accession>S5MXU2</accession>
<name>S5MXU2_SALBN</name>
<keyword evidence="1" id="KW-0472">Membrane</keyword>
<dbReference type="PROSITE" id="PS51257">
    <property type="entry name" value="PROKAR_LIPOPROTEIN"/>
    <property type="match status" value="1"/>
</dbReference>
<keyword evidence="1" id="KW-1133">Transmembrane helix</keyword>
<evidence type="ECO:0000313" key="2">
    <source>
        <dbReference type="EMBL" id="AGR59513.1"/>
    </source>
</evidence>
<dbReference type="Proteomes" id="UP000015042">
    <property type="component" value="Chromosome"/>
</dbReference>
<sequence>MNKDEEEGSPGGISILVSACVYVILCFTYNPWPVMKVSYNRAFVPEG</sequence>
<proteinExistence type="predicted"/>
<dbReference type="PATRIC" id="fig|1197719.3.peg.2322"/>